<name>A0A1Z1LZJ1_9CAUD</name>
<dbReference type="KEGG" id="vg:65109976"/>
<dbReference type="Proteomes" id="UP000225074">
    <property type="component" value="Genome"/>
</dbReference>
<evidence type="ECO:0000313" key="2">
    <source>
        <dbReference type="EMBL" id="ARW58235.1"/>
    </source>
</evidence>
<dbReference type="EMBL" id="MF036692">
    <property type="protein sequence ID" value="ARW58235.1"/>
    <property type="molecule type" value="Genomic_DNA"/>
</dbReference>
<sequence length="98" mass="11362">MNVKILQIDALNNQIQALKRANEMMDDNWGTYTNDPGFKMAEHPFIKKLLDQEYVCPFTSPFNGSAKPFLAEMYKAMNEEMIKELERKLKVLNEQSSS</sequence>
<evidence type="ECO:0000256" key="1">
    <source>
        <dbReference type="SAM" id="Coils"/>
    </source>
</evidence>
<evidence type="ECO:0000313" key="3">
    <source>
        <dbReference type="Proteomes" id="UP000225074"/>
    </source>
</evidence>
<accession>A0A1Z1LZJ1</accession>
<dbReference type="GeneID" id="65109976"/>
<dbReference type="RefSeq" id="YP_010092413.1">
    <property type="nucleotide sequence ID" value="NC_055728.1"/>
</dbReference>
<protein>
    <recommendedName>
        <fullName evidence="4">Anti-restriction nuclease</fullName>
    </recommendedName>
</protein>
<organism evidence="2 3">
    <name type="scientific">Serratia phage X20</name>
    <dbReference type="NCBI Taxonomy" id="2006942"/>
    <lineage>
        <taxon>Viruses</taxon>
        <taxon>Duplodnaviria</taxon>
        <taxon>Heunggongvirae</taxon>
        <taxon>Uroviricota</taxon>
        <taxon>Caudoviricetes</taxon>
        <taxon>Pantevenvirales</taxon>
        <taxon>Straboviridae</taxon>
        <taxon>Tevenvirinae</taxon>
        <taxon>Winklervirus</taxon>
        <taxon>Winklervirus xtwenty</taxon>
    </lineage>
</organism>
<keyword evidence="1" id="KW-0175">Coiled coil</keyword>
<feature type="coiled-coil region" evidence="1">
    <location>
        <begin position="1"/>
        <end position="28"/>
    </location>
</feature>
<reference evidence="2 3" key="1">
    <citation type="submission" date="2017-05" db="EMBL/GenBank/DDBJ databases">
        <title>Environmental T4-family bacteriophages evolve to escape abortive infection via multiple routes in a bacterial host employing #altruistic suicide# through Type III toxin-antitoxin systems.</title>
        <authorList>
            <person name="Chen B."/>
            <person name="Akusobi C."/>
            <person name="Fang X."/>
            <person name="Salmond G.P.C."/>
        </authorList>
    </citation>
    <scope>NUCLEOTIDE SEQUENCE [LARGE SCALE GENOMIC DNA]</scope>
</reference>
<evidence type="ECO:0008006" key="4">
    <source>
        <dbReference type="Google" id="ProtNLM"/>
    </source>
</evidence>
<keyword evidence="3" id="KW-1185">Reference proteome</keyword>
<proteinExistence type="predicted"/>